<feature type="region of interest" description="Disordered" evidence="7">
    <location>
        <begin position="13"/>
        <end position="38"/>
    </location>
</feature>
<organism evidence="9 10">
    <name type="scientific">Zostera marina</name>
    <name type="common">Eelgrass</name>
    <dbReference type="NCBI Taxonomy" id="29655"/>
    <lineage>
        <taxon>Eukaryota</taxon>
        <taxon>Viridiplantae</taxon>
        <taxon>Streptophyta</taxon>
        <taxon>Embryophyta</taxon>
        <taxon>Tracheophyta</taxon>
        <taxon>Spermatophyta</taxon>
        <taxon>Magnoliopsida</taxon>
        <taxon>Liliopsida</taxon>
        <taxon>Zosteraceae</taxon>
        <taxon>Zostera</taxon>
    </lineage>
</organism>
<keyword evidence="2" id="KW-0805">Transcription regulation</keyword>
<dbReference type="SMART" id="SM00380">
    <property type="entry name" value="AP2"/>
    <property type="match status" value="1"/>
</dbReference>
<evidence type="ECO:0000313" key="10">
    <source>
        <dbReference type="Proteomes" id="UP000036987"/>
    </source>
</evidence>
<evidence type="ECO:0000259" key="8">
    <source>
        <dbReference type="PROSITE" id="PS51032"/>
    </source>
</evidence>
<evidence type="ECO:0000256" key="3">
    <source>
        <dbReference type="ARBA" id="ARBA00023125"/>
    </source>
</evidence>
<reference evidence="10" key="1">
    <citation type="journal article" date="2016" name="Nature">
        <title>The genome of the seagrass Zostera marina reveals angiosperm adaptation to the sea.</title>
        <authorList>
            <person name="Olsen J.L."/>
            <person name="Rouze P."/>
            <person name="Verhelst B."/>
            <person name="Lin Y.-C."/>
            <person name="Bayer T."/>
            <person name="Collen J."/>
            <person name="Dattolo E."/>
            <person name="De Paoli E."/>
            <person name="Dittami S."/>
            <person name="Maumus F."/>
            <person name="Michel G."/>
            <person name="Kersting A."/>
            <person name="Lauritano C."/>
            <person name="Lohaus R."/>
            <person name="Toepel M."/>
            <person name="Tonon T."/>
            <person name="Vanneste K."/>
            <person name="Amirebrahimi M."/>
            <person name="Brakel J."/>
            <person name="Bostroem C."/>
            <person name="Chovatia M."/>
            <person name="Grimwood J."/>
            <person name="Jenkins J.W."/>
            <person name="Jueterbock A."/>
            <person name="Mraz A."/>
            <person name="Stam W.T."/>
            <person name="Tice H."/>
            <person name="Bornberg-Bauer E."/>
            <person name="Green P.J."/>
            <person name="Pearson G.A."/>
            <person name="Procaccini G."/>
            <person name="Duarte C.M."/>
            <person name="Schmutz J."/>
            <person name="Reusch T.B.H."/>
            <person name="Van de Peer Y."/>
        </authorList>
    </citation>
    <scope>NUCLEOTIDE SEQUENCE [LARGE SCALE GENOMIC DNA]</scope>
    <source>
        <strain evidence="10">cv. Finnish</strain>
    </source>
</reference>
<dbReference type="PRINTS" id="PR00367">
    <property type="entry name" value="ETHRSPELEMNT"/>
</dbReference>
<dbReference type="Proteomes" id="UP000036987">
    <property type="component" value="Unassembled WGS sequence"/>
</dbReference>
<dbReference type="InterPro" id="IPR016177">
    <property type="entry name" value="DNA-bd_dom_sf"/>
</dbReference>
<feature type="compositionally biased region" description="Polar residues" evidence="7">
    <location>
        <begin position="19"/>
        <end position="37"/>
    </location>
</feature>
<evidence type="ECO:0000313" key="9">
    <source>
        <dbReference type="EMBL" id="KMZ66626.1"/>
    </source>
</evidence>
<evidence type="ECO:0000256" key="6">
    <source>
        <dbReference type="ARBA" id="ARBA00037973"/>
    </source>
</evidence>
<comment type="similarity">
    <text evidence="6">Belongs to the AP2/ERF transcription factor family. AP2 subfamily.</text>
</comment>
<dbReference type="STRING" id="29655.A0A0K9PCE7"/>
<evidence type="ECO:0000256" key="4">
    <source>
        <dbReference type="ARBA" id="ARBA00023163"/>
    </source>
</evidence>
<comment type="caution">
    <text evidence="9">The sequence shown here is derived from an EMBL/GenBank/DDBJ whole genome shotgun (WGS) entry which is preliminary data.</text>
</comment>
<evidence type="ECO:0000256" key="5">
    <source>
        <dbReference type="ARBA" id="ARBA00023242"/>
    </source>
</evidence>
<dbReference type="GO" id="GO:0003677">
    <property type="term" value="F:DNA binding"/>
    <property type="evidence" value="ECO:0007669"/>
    <property type="project" value="UniProtKB-KW"/>
</dbReference>
<protein>
    <submittedName>
        <fullName evidence="9">AP2-like ethylene-responsive transcription factor</fullName>
    </submittedName>
</protein>
<dbReference type="InterPro" id="IPR036955">
    <property type="entry name" value="AP2/ERF_dom_sf"/>
</dbReference>
<evidence type="ECO:0000256" key="7">
    <source>
        <dbReference type="SAM" id="MobiDB-lite"/>
    </source>
</evidence>
<dbReference type="EMBL" id="LFYR01000962">
    <property type="protein sequence ID" value="KMZ66626.1"/>
    <property type="molecule type" value="Genomic_DNA"/>
</dbReference>
<keyword evidence="3" id="KW-0238">DNA-binding</keyword>
<feature type="domain" description="AP2/ERF" evidence="8">
    <location>
        <begin position="107"/>
        <end position="173"/>
    </location>
</feature>
<keyword evidence="5" id="KW-0539">Nucleus</keyword>
<dbReference type="InterPro" id="IPR001471">
    <property type="entry name" value="AP2/ERF_dom"/>
</dbReference>
<dbReference type="PROSITE" id="PS51032">
    <property type="entry name" value="AP2_ERF"/>
    <property type="match status" value="1"/>
</dbReference>
<dbReference type="SUPFAM" id="SSF54171">
    <property type="entry name" value="DNA-binding domain"/>
    <property type="match status" value="1"/>
</dbReference>
<dbReference type="GO" id="GO:0005634">
    <property type="term" value="C:nucleus"/>
    <property type="evidence" value="ECO:0007669"/>
    <property type="project" value="UniProtKB-SubCell"/>
</dbReference>
<proteinExistence type="inferred from homology"/>
<dbReference type="GO" id="GO:0009909">
    <property type="term" value="P:regulation of flower development"/>
    <property type="evidence" value="ECO:0007669"/>
    <property type="project" value="UniProtKB-ARBA"/>
</dbReference>
<keyword evidence="4" id="KW-0804">Transcription</keyword>
<keyword evidence="10" id="KW-1185">Reference proteome</keyword>
<dbReference type="GO" id="GO:0003700">
    <property type="term" value="F:DNA-binding transcription factor activity"/>
    <property type="evidence" value="ECO:0007669"/>
    <property type="project" value="InterPro"/>
</dbReference>
<dbReference type="OrthoDB" id="207175at2759"/>
<dbReference type="PANTHER" id="PTHR32467:SF32">
    <property type="entry name" value="AP2-LIKE ETHYLENE-RESPONSIVE TRANSCRIPTION FACTOR SMOS1"/>
    <property type="match status" value="1"/>
</dbReference>
<evidence type="ECO:0000256" key="1">
    <source>
        <dbReference type="ARBA" id="ARBA00004123"/>
    </source>
</evidence>
<name>A0A0K9PCE7_ZOSMR</name>
<dbReference type="PANTHER" id="PTHR32467">
    <property type="entry name" value="AP2-LIKE ETHYLENE-RESPONSIVE TRANSCRIPTION FACTOR"/>
    <property type="match status" value="1"/>
</dbReference>
<gene>
    <name evidence="9" type="ORF">ZOSMA_291G00180</name>
</gene>
<sequence length="426" mass="47751">MTVKPWIPLCQRPQKSETLRPTNSLHSTPTTARSSSIMVKSASESAASAAMKVEAEEGLGKRRISVPDQLYIGGMKKPRRERFLGCTTAKERISKMPPCVAGKRSSIYRGVTRHRWTGRYEAHLWDKTTWNQNQNKKGKQVYLGAYDDEEAAARAYDLAALKYWGAGTLINFPVSDYSRDLEEMQMISKEDYLISLRRKSSAFSRGFPKCRGASRHVQNSNLEPSLGRMLADDPSIEKKYGNDRKIDLTGYIRWWGSPKTRSSNEKQIANSEAINEELLAFECTKQSMEPYRFPSLGVSSNDALPHGTSSVKACNILSCSAAFKNFLHRLSETCTHDDTETGYDRNFVPIHNLNEASGERQADISVNYSELSRCSTGLTDWNPVDPVPDALFWNSLIQPAEIPSSSLSAALRKTEAGSPYTYDDEE</sequence>
<dbReference type="Gene3D" id="3.30.730.10">
    <property type="entry name" value="AP2/ERF domain"/>
    <property type="match status" value="1"/>
</dbReference>
<comment type="subcellular location">
    <subcellularLocation>
        <location evidence="1">Nucleus</location>
    </subcellularLocation>
</comment>
<evidence type="ECO:0000256" key="2">
    <source>
        <dbReference type="ARBA" id="ARBA00023015"/>
    </source>
</evidence>
<dbReference type="FunFam" id="3.30.730.10:FF:000004">
    <property type="entry name" value="AP2-like ethylene-responsive transcription factor"/>
    <property type="match status" value="1"/>
</dbReference>
<accession>A0A0K9PCE7</accession>
<dbReference type="AlphaFoldDB" id="A0A0K9PCE7"/>
<dbReference type="Pfam" id="PF00847">
    <property type="entry name" value="AP2"/>
    <property type="match status" value="1"/>
</dbReference>